<dbReference type="PANTHER" id="PTHR10826">
    <property type="entry name" value="COMPLEMENT COMPONENT 1"/>
    <property type="match status" value="1"/>
</dbReference>
<proteinExistence type="predicted"/>
<name>A0AAQ3KN80_9LILI</name>
<dbReference type="SUPFAM" id="SSF54529">
    <property type="entry name" value="Mitochondrial glycoprotein MAM33-like"/>
    <property type="match status" value="1"/>
</dbReference>
<protein>
    <submittedName>
        <fullName evidence="1">Uncharacterized protein</fullName>
    </submittedName>
</protein>
<dbReference type="InterPro" id="IPR036561">
    <property type="entry name" value="MAM33_sf"/>
</dbReference>
<dbReference type="Proteomes" id="UP001327560">
    <property type="component" value="Chromosome 6"/>
</dbReference>
<dbReference type="EMBL" id="CP136895">
    <property type="protein sequence ID" value="WOL12003.1"/>
    <property type="molecule type" value="Genomic_DNA"/>
</dbReference>
<accession>A0AAQ3KN80</accession>
<dbReference type="GO" id="GO:0005759">
    <property type="term" value="C:mitochondrial matrix"/>
    <property type="evidence" value="ECO:0007669"/>
    <property type="project" value="InterPro"/>
</dbReference>
<dbReference type="AlphaFoldDB" id="A0AAQ3KN80"/>
<gene>
    <name evidence="1" type="ORF">Cni_G20767</name>
</gene>
<evidence type="ECO:0000313" key="2">
    <source>
        <dbReference type="Proteomes" id="UP001327560"/>
    </source>
</evidence>
<keyword evidence="2" id="KW-1185">Reference proteome</keyword>
<evidence type="ECO:0000313" key="1">
    <source>
        <dbReference type="EMBL" id="WOL12003.1"/>
    </source>
</evidence>
<dbReference type="InterPro" id="IPR003428">
    <property type="entry name" value="MAM33"/>
</dbReference>
<sequence>MRLRQLQRSGRTFFRDSGLLQVLRSEINHELSSSTISSTGNEVGNMVEGFVLEWDNPWTQDVVLRRRPDHAFSDEIAVSSLLAPLRFQDEDPLPRNALMKVCIRKTGYDPILHFDCCVFRRNVSQSPWATREATNEGAGTDFTIKRSYFHYPSSPLALSKHNPTRAFVRCVLTTLYILHHFIL</sequence>
<reference evidence="1 2" key="1">
    <citation type="submission" date="2023-10" db="EMBL/GenBank/DDBJ databases">
        <title>Chromosome-scale genome assembly provides insights into flower coloration mechanisms of Canna indica.</title>
        <authorList>
            <person name="Li C."/>
        </authorList>
    </citation>
    <scope>NUCLEOTIDE SEQUENCE [LARGE SCALE GENOMIC DNA]</scope>
    <source>
        <tissue evidence="1">Flower</tissue>
    </source>
</reference>
<dbReference type="PANTHER" id="PTHR10826:SF1">
    <property type="entry name" value="COMPLEMENT COMPONENT 1 Q SUBCOMPONENT-BINDING PROTEIN, MITOCHONDRIAL"/>
    <property type="match status" value="1"/>
</dbReference>
<organism evidence="1 2">
    <name type="scientific">Canna indica</name>
    <name type="common">Indian-shot</name>
    <dbReference type="NCBI Taxonomy" id="4628"/>
    <lineage>
        <taxon>Eukaryota</taxon>
        <taxon>Viridiplantae</taxon>
        <taxon>Streptophyta</taxon>
        <taxon>Embryophyta</taxon>
        <taxon>Tracheophyta</taxon>
        <taxon>Spermatophyta</taxon>
        <taxon>Magnoliopsida</taxon>
        <taxon>Liliopsida</taxon>
        <taxon>Zingiberales</taxon>
        <taxon>Cannaceae</taxon>
        <taxon>Canna</taxon>
    </lineage>
</organism>